<keyword evidence="1" id="KW-0732">Signal</keyword>
<evidence type="ECO:0008006" key="4">
    <source>
        <dbReference type="Google" id="ProtNLM"/>
    </source>
</evidence>
<organism evidence="2 3">
    <name type="scientific">Curtobacterium caseinilyticum</name>
    <dbReference type="NCBI Taxonomy" id="3055137"/>
    <lineage>
        <taxon>Bacteria</taxon>
        <taxon>Bacillati</taxon>
        <taxon>Actinomycetota</taxon>
        <taxon>Actinomycetes</taxon>
        <taxon>Micrococcales</taxon>
        <taxon>Microbacteriaceae</taxon>
        <taxon>Curtobacterium</taxon>
    </lineage>
</organism>
<dbReference type="SUPFAM" id="SSF53474">
    <property type="entry name" value="alpha/beta-Hydrolases"/>
    <property type="match status" value="1"/>
</dbReference>
<dbReference type="Gene3D" id="3.40.50.1820">
    <property type="entry name" value="alpha/beta hydrolase"/>
    <property type="match status" value="1"/>
</dbReference>
<dbReference type="InterPro" id="IPR029058">
    <property type="entry name" value="AB_hydrolase_fold"/>
</dbReference>
<evidence type="ECO:0000313" key="2">
    <source>
        <dbReference type="EMBL" id="MDM7892923.1"/>
    </source>
</evidence>
<proteinExistence type="predicted"/>
<keyword evidence="3" id="KW-1185">Reference proteome</keyword>
<dbReference type="RefSeq" id="WP_289475049.1">
    <property type="nucleotide sequence ID" value="NZ_JAUCMN010000012.1"/>
</dbReference>
<dbReference type="EMBL" id="JAUCMN010000012">
    <property type="protein sequence ID" value="MDM7892923.1"/>
    <property type="molecule type" value="Genomic_DNA"/>
</dbReference>
<feature type="signal peptide" evidence="1">
    <location>
        <begin position="1"/>
        <end position="33"/>
    </location>
</feature>
<evidence type="ECO:0000313" key="3">
    <source>
        <dbReference type="Proteomes" id="UP001236404"/>
    </source>
</evidence>
<evidence type="ECO:0000256" key="1">
    <source>
        <dbReference type="SAM" id="SignalP"/>
    </source>
</evidence>
<dbReference type="SUPFAM" id="SSF141072">
    <property type="entry name" value="CalX-like"/>
    <property type="match status" value="1"/>
</dbReference>
<reference evidence="2 3" key="1">
    <citation type="submission" date="2023-06" db="EMBL/GenBank/DDBJ databases">
        <authorList>
            <person name="Feng G."/>
            <person name="Li J."/>
            <person name="Zhu H."/>
        </authorList>
    </citation>
    <scope>NUCLEOTIDE SEQUENCE [LARGE SCALE GENOMIC DNA]</scope>
    <source>
        <strain evidence="2 3">RHCKG28</strain>
    </source>
</reference>
<dbReference type="Proteomes" id="UP001236404">
    <property type="component" value="Unassembled WGS sequence"/>
</dbReference>
<gene>
    <name evidence="2" type="ORF">QUG93_14615</name>
</gene>
<sequence length="918" mass="94731">MTRHPKRPFAVRSAAVLAIAAVVTGVLALPAHADPADASAVAPVAQGDDWTVTPTAGGYDVTLDLDAPLPIRAAAPVLVVDGQDVGVARTSLDQRQVTVTTADPAVARASDVSLGWTSDVDQSAPAAAPQVVAPQAAPADAPAPIDADPAATGTYAVARADYDLGTQSETIRGFGGRKGEMRAAVFLPKGAPGKRPVVVFLHGRHEACAGGTPTDAGWPCGRGQTDIPSYRGYAAAGTALASNGYVVVSISANAINALDGTYADDGGAVARGQLVLDHLDLLRKADAGQEQRLSPLLVGKLDLSDVGLMGHSRGGDGVVRAAVLNQQRSKPFGIKAVLPLAPTDFGRMTLPDTNTAVVLPYCDGDVSDLQGQHFFDDSRTAYGDDVLRSSILVMGANHNFFNTTWTPGKYPLASSDDWWDDTDAVCGPKAKTSTRLSAAKQYAVGTSLVSGFFRLTLGGEQQFLPYFDGSGRKPASLGTADVRVTASLPGAGRRDLALFTAADRAVTTTGQVTATTCASVSDVQAEPALPACVSSASNAPDFTPAWLAPAVPATPSLHVAPTRALTGGQVHVAVPAARGDLSRFASLSLRLAPDDTSRTNADVTLSLRDAAGHVAKQRLADVSRAGQRLPGSRNAPRKTLLQQAQVPLSAFAGVDLTAVREVVLDVPAGNGGVLLSDLSVLPTSSLGTPHVVDRPTVRIADRVVDEGSGRATVRAAVVLSRPAQQTATAYFDLAEVYDDHVTPTMQPVVFRPGEVCKAVSVPVLGDRRASTSQTTGYPMTVSNTQGGAVLGDATGTLTVREDDGVRDDRGRVVASAQPVGVAGDPCTEALAKPTTVTPSAATVQRGKRVTFSASGFRAGEGVRFRVEQTTVAWVKADAKGRVSLAFDGTASLSVAKHTVSVLGAGSRRTGSGTFSVRK</sequence>
<dbReference type="InterPro" id="IPR038081">
    <property type="entry name" value="CalX-like_sf"/>
</dbReference>
<accession>A0ABT7TTK7</accession>
<comment type="caution">
    <text evidence="2">The sequence shown here is derived from an EMBL/GenBank/DDBJ whole genome shotgun (WGS) entry which is preliminary data.</text>
</comment>
<name>A0ABT7TTK7_9MICO</name>
<dbReference type="Gene3D" id="2.60.40.2030">
    <property type="match status" value="1"/>
</dbReference>
<feature type="chain" id="PRO_5045565548" description="Secreted protein" evidence="1">
    <location>
        <begin position="34"/>
        <end position="918"/>
    </location>
</feature>
<protein>
    <recommendedName>
        <fullName evidence="4">Secreted protein</fullName>
    </recommendedName>
</protein>